<dbReference type="HOGENOM" id="CLU_1855182_0_0_1"/>
<dbReference type="EMBL" id="KN847903">
    <property type="protein sequence ID" value="KIR40478.1"/>
    <property type="molecule type" value="Genomic_DNA"/>
</dbReference>
<reference evidence="2 3" key="1">
    <citation type="submission" date="2015-01" db="EMBL/GenBank/DDBJ databases">
        <title>The Genome Sequence of Cryptococcus gattii Ram5.</title>
        <authorList>
            <consortium name="The Broad Institute Genomics Platform"/>
            <person name="Cuomo C."/>
            <person name="Litvintseva A."/>
            <person name="Chen Y."/>
            <person name="Heitman J."/>
            <person name="Sun S."/>
            <person name="Springer D."/>
            <person name="Dromer F."/>
            <person name="Young S."/>
            <person name="Zeng Q."/>
            <person name="Gargeya S."/>
            <person name="Abouelleil A."/>
            <person name="Alvarado L."/>
            <person name="Chapman S.B."/>
            <person name="Gainer-Dewar J."/>
            <person name="Goldberg J."/>
            <person name="Griggs A."/>
            <person name="Gujja S."/>
            <person name="Hansen M."/>
            <person name="Howarth C."/>
            <person name="Imamovic A."/>
            <person name="Larimer J."/>
            <person name="Murphy C."/>
            <person name="Naylor J."/>
            <person name="Pearson M."/>
            <person name="Priest M."/>
            <person name="Roberts A."/>
            <person name="Saif S."/>
            <person name="Shea T."/>
            <person name="Sykes S."/>
            <person name="Wortman J."/>
            <person name="Nusbaum C."/>
            <person name="Birren B."/>
        </authorList>
    </citation>
    <scope>NUCLEOTIDE SEQUENCE [LARGE SCALE GENOMIC DNA]</scope>
    <source>
        <strain evidence="2 3">Ram5</strain>
    </source>
</reference>
<evidence type="ECO:0000313" key="2">
    <source>
        <dbReference type="EMBL" id="KIR40478.1"/>
    </source>
</evidence>
<gene>
    <name evidence="2" type="ORF">I313_03804</name>
</gene>
<dbReference type="AlphaFoldDB" id="A0A0D0TX69"/>
<proteinExistence type="predicted"/>
<evidence type="ECO:0000256" key="1">
    <source>
        <dbReference type="SAM" id="MobiDB-lite"/>
    </source>
</evidence>
<keyword evidence="3" id="KW-1185">Reference proteome</keyword>
<dbReference type="Proteomes" id="UP000053392">
    <property type="component" value="Unassembled WGS sequence"/>
</dbReference>
<accession>A0A0D0TX69</accession>
<protein>
    <submittedName>
        <fullName evidence="2">Uncharacterized protein</fullName>
    </submittedName>
</protein>
<dbReference type="OrthoDB" id="5227681at2759"/>
<name>A0A0D0TX69_9TREE</name>
<evidence type="ECO:0000313" key="3">
    <source>
        <dbReference type="Proteomes" id="UP000053392"/>
    </source>
</evidence>
<sequence length="138" mass="16034">MSAYPQDTYFNSNPYQQQPYPYQQQQPQQQPQQPPYQQQPYQQQPYQYNAQQPYQTTDPYAYQQAPPQSSAAPLQSPPVQVTHSPFIRTDSSQAVSFTDMARMAGRPQTAISNKNNHNSLMKCTLYLNHFLRLKSEIQ</sequence>
<feature type="region of interest" description="Disordered" evidence="1">
    <location>
        <begin position="1"/>
        <end position="83"/>
    </location>
</feature>
<feature type="compositionally biased region" description="Low complexity" evidence="1">
    <location>
        <begin position="14"/>
        <end position="78"/>
    </location>
</feature>
<organism evidence="2 3">
    <name type="scientific">Cryptococcus deuterogattii Ram5</name>
    <dbReference type="NCBI Taxonomy" id="1296110"/>
    <lineage>
        <taxon>Eukaryota</taxon>
        <taxon>Fungi</taxon>
        <taxon>Dikarya</taxon>
        <taxon>Basidiomycota</taxon>
        <taxon>Agaricomycotina</taxon>
        <taxon>Tremellomycetes</taxon>
        <taxon>Tremellales</taxon>
        <taxon>Cryptococcaceae</taxon>
        <taxon>Cryptococcus</taxon>
        <taxon>Cryptococcus gattii species complex</taxon>
    </lineage>
</organism>